<evidence type="ECO:0000313" key="3">
    <source>
        <dbReference type="Proteomes" id="UP000277214"/>
    </source>
</evidence>
<reference evidence="2 3" key="1">
    <citation type="submission" date="2018-12" db="EMBL/GenBank/DDBJ databases">
        <authorList>
            <consortium name="Pathogen Informatics"/>
        </authorList>
    </citation>
    <scope>NUCLEOTIDE SEQUENCE [LARGE SCALE GENOMIC DNA]</scope>
    <source>
        <strain evidence="2 3">NCTC8272</strain>
    </source>
</reference>
<gene>
    <name evidence="2" type="ORF">NCTC8272_02238</name>
</gene>
<feature type="domain" description="YcaO cyclodehydratase C-terminal" evidence="1">
    <location>
        <begin position="1"/>
        <end position="148"/>
    </location>
</feature>
<dbReference type="InterPro" id="IPR041080">
    <property type="entry name" value="YcaO_C"/>
</dbReference>
<dbReference type="AlphaFoldDB" id="A0A3S4FVU4"/>
<dbReference type="EMBL" id="LR134149">
    <property type="protein sequence ID" value="VEA36697.1"/>
    <property type="molecule type" value="Genomic_DNA"/>
</dbReference>
<protein>
    <submittedName>
        <fullName evidence="2">UPF0142 protein</fullName>
    </submittedName>
</protein>
<sequence>MDEEGFDDFTRVRELLGLATGADNGWYTLRVGELKAMLALAGGDLEQALIWTEWTMEFNSSVFSPARANYYRCLQTLLLLSQEDARQPLQYLNAFIKMYGAEAVEAASAALSGEAAFYGLPAVDHDLRAFPAHQSLLKAYDKLQRAKAAYWSK</sequence>
<dbReference type="Pfam" id="PF18381">
    <property type="entry name" value="YcaO_C"/>
    <property type="match status" value="1"/>
</dbReference>
<proteinExistence type="predicted"/>
<organism evidence="2 3">
    <name type="scientific">Salmonella enterica I</name>
    <dbReference type="NCBI Taxonomy" id="59201"/>
    <lineage>
        <taxon>Bacteria</taxon>
        <taxon>Pseudomonadati</taxon>
        <taxon>Pseudomonadota</taxon>
        <taxon>Gammaproteobacteria</taxon>
        <taxon>Enterobacterales</taxon>
        <taxon>Enterobacteriaceae</taxon>
        <taxon>Salmonella</taxon>
    </lineage>
</organism>
<evidence type="ECO:0000313" key="2">
    <source>
        <dbReference type="EMBL" id="VEA36697.1"/>
    </source>
</evidence>
<accession>A0A3S4FVU4</accession>
<evidence type="ECO:0000259" key="1">
    <source>
        <dbReference type="Pfam" id="PF18381"/>
    </source>
</evidence>
<name>A0A3S4FVU4_SALET</name>
<dbReference type="Proteomes" id="UP000277214">
    <property type="component" value="Chromosome 1"/>
</dbReference>